<accession>A0A371FEH3</accession>
<dbReference type="AlphaFoldDB" id="A0A371FEH3"/>
<protein>
    <recommendedName>
        <fullName evidence="3">Integrase catalytic domain-containing protein</fullName>
    </recommendedName>
</protein>
<feature type="non-terminal residue" evidence="1">
    <location>
        <position position="1"/>
    </location>
</feature>
<dbReference type="EMBL" id="QJKJ01009422">
    <property type="protein sequence ID" value="RDX76660.1"/>
    <property type="molecule type" value="Genomic_DNA"/>
</dbReference>
<reference evidence="1" key="1">
    <citation type="submission" date="2018-05" db="EMBL/GenBank/DDBJ databases">
        <title>Draft genome of Mucuna pruriens seed.</title>
        <authorList>
            <person name="Nnadi N.E."/>
            <person name="Vos R."/>
            <person name="Hasami M.H."/>
            <person name="Devisetty U.K."/>
            <person name="Aguiy J.C."/>
        </authorList>
    </citation>
    <scope>NUCLEOTIDE SEQUENCE [LARGE SCALE GENOMIC DNA]</scope>
    <source>
        <strain evidence="1">JCA_2017</strain>
    </source>
</reference>
<evidence type="ECO:0000313" key="1">
    <source>
        <dbReference type="EMBL" id="RDX76660.1"/>
    </source>
</evidence>
<comment type="caution">
    <text evidence="1">The sequence shown here is derived from an EMBL/GenBank/DDBJ whole genome shotgun (WGS) entry which is preliminary data.</text>
</comment>
<dbReference type="OrthoDB" id="3025757at2759"/>
<evidence type="ECO:0000313" key="2">
    <source>
        <dbReference type="Proteomes" id="UP000257109"/>
    </source>
</evidence>
<keyword evidence="2" id="KW-1185">Reference proteome</keyword>
<dbReference type="Proteomes" id="UP000257109">
    <property type="component" value="Unassembled WGS sequence"/>
</dbReference>
<proteinExistence type="predicted"/>
<gene>
    <name evidence="1" type="ORF">CR513_43329</name>
</gene>
<sequence>MEKELERQCEEKQETNKIRSVEVKSRENIREYIMKMPNLAEKLKSLKLEFGEDLIVHLYNTQKNKWPLSKFISHYIQEEERLQRDKTASAHFASSTFQNKKMKNIKGVVYGNLYLIHEKSQSLDVFKSFKAEVELQLGKKIKAVKFDRGGEYYGRYDGSGEQRPWPFALFLK</sequence>
<name>A0A371FEH3_MUCPR</name>
<evidence type="ECO:0008006" key="3">
    <source>
        <dbReference type="Google" id="ProtNLM"/>
    </source>
</evidence>
<organism evidence="1 2">
    <name type="scientific">Mucuna pruriens</name>
    <name type="common">Velvet bean</name>
    <name type="synonym">Dolichos pruriens</name>
    <dbReference type="NCBI Taxonomy" id="157652"/>
    <lineage>
        <taxon>Eukaryota</taxon>
        <taxon>Viridiplantae</taxon>
        <taxon>Streptophyta</taxon>
        <taxon>Embryophyta</taxon>
        <taxon>Tracheophyta</taxon>
        <taxon>Spermatophyta</taxon>
        <taxon>Magnoliopsida</taxon>
        <taxon>eudicotyledons</taxon>
        <taxon>Gunneridae</taxon>
        <taxon>Pentapetalae</taxon>
        <taxon>rosids</taxon>
        <taxon>fabids</taxon>
        <taxon>Fabales</taxon>
        <taxon>Fabaceae</taxon>
        <taxon>Papilionoideae</taxon>
        <taxon>50 kb inversion clade</taxon>
        <taxon>NPAAA clade</taxon>
        <taxon>indigoferoid/millettioid clade</taxon>
        <taxon>Phaseoleae</taxon>
        <taxon>Mucuna</taxon>
    </lineage>
</organism>